<protein>
    <submittedName>
        <fullName evidence="2">Uncharacterized protein</fullName>
    </submittedName>
</protein>
<proteinExistence type="predicted"/>
<evidence type="ECO:0000313" key="2">
    <source>
        <dbReference type="EMBL" id="MUH71836.1"/>
    </source>
</evidence>
<gene>
    <name evidence="2" type="ORF">GNP35_04700</name>
</gene>
<dbReference type="RefSeq" id="WP_155694969.1">
    <property type="nucleotide sequence ID" value="NZ_WOCD01000003.1"/>
</dbReference>
<accession>A0A6N8F5A9</accession>
<comment type="caution">
    <text evidence="2">The sequence shown here is derived from an EMBL/GenBank/DDBJ whole genome shotgun (WGS) entry which is preliminary data.</text>
</comment>
<feature type="chain" id="PRO_5026925722" evidence="1">
    <location>
        <begin position="31"/>
        <end position="63"/>
    </location>
</feature>
<keyword evidence="1" id="KW-0732">Signal</keyword>
<sequence length="63" mass="6849">MQFSFQKAVRNKFTSISAAAIFVFSATAHSMTLDNELPDLGTSALSTLSIEKEKQLGNIILTN</sequence>
<reference evidence="2 3" key="1">
    <citation type="submission" date="2019-11" db="EMBL/GenBank/DDBJ databases">
        <title>P. haliotis isolates from Z. marina roots.</title>
        <authorList>
            <person name="Cohen M."/>
            <person name="Jospin G."/>
            <person name="Eisen J.A."/>
            <person name="Coil D.A."/>
        </authorList>
    </citation>
    <scope>NUCLEOTIDE SEQUENCE [LARGE SCALE GENOMIC DNA]</scope>
    <source>
        <strain evidence="2 3">UCD-MCMsp1aY</strain>
    </source>
</reference>
<name>A0A6N8F5A9_9GAMM</name>
<dbReference type="Proteomes" id="UP000439994">
    <property type="component" value="Unassembled WGS sequence"/>
</dbReference>
<organism evidence="2 3">
    <name type="scientific">Psychrosphaera haliotis</name>
    <dbReference type="NCBI Taxonomy" id="555083"/>
    <lineage>
        <taxon>Bacteria</taxon>
        <taxon>Pseudomonadati</taxon>
        <taxon>Pseudomonadota</taxon>
        <taxon>Gammaproteobacteria</taxon>
        <taxon>Alteromonadales</taxon>
        <taxon>Pseudoalteromonadaceae</taxon>
        <taxon>Psychrosphaera</taxon>
    </lineage>
</organism>
<evidence type="ECO:0000256" key="1">
    <source>
        <dbReference type="SAM" id="SignalP"/>
    </source>
</evidence>
<evidence type="ECO:0000313" key="3">
    <source>
        <dbReference type="Proteomes" id="UP000439994"/>
    </source>
</evidence>
<feature type="signal peptide" evidence="1">
    <location>
        <begin position="1"/>
        <end position="30"/>
    </location>
</feature>
<keyword evidence="3" id="KW-1185">Reference proteome</keyword>
<dbReference type="AlphaFoldDB" id="A0A6N8F5A9"/>
<dbReference type="EMBL" id="WOCD01000003">
    <property type="protein sequence ID" value="MUH71836.1"/>
    <property type="molecule type" value="Genomic_DNA"/>
</dbReference>